<dbReference type="PRINTS" id="PR00033">
    <property type="entry name" value="HTHASNC"/>
</dbReference>
<dbReference type="InterPro" id="IPR019888">
    <property type="entry name" value="Tscrpt_reg_AsnC-like"/>
</dbReference>
<evidence type="ECO:0000256" key="3">
    <source>
        <dbReference type="ARBA" id="ARBA00023163"/>
    </source>
</evidence>
<dbReference type="InterPro" id="IPR000485">
    <property type="entry name" value="AsnC-type_HTH_dom"/>
</dbReference>
<dbReference type="SMART" id="SM00344">
    <property type="entry name" value="HTH_ASNC"/>
    <property type="match status" value="1"/>
</dbReference>
<dbReference type="SUPFAM" id="SSF54909">
    <property type="entry name" value="Dimeric alpha+beta barrel"/>
    <property type="match status" value="1"/>
</dbReference>
<dbReference type="Proteomes" id="UP000632195">
    <property type="component" value="Unassembled WGS sequence"/>
</dbReference>
<dbReference type="EMBL" id="BMNY01000001">
    <property type="protein sequence ID" value="GGM68724.1"/>
    <property type="molecule type" value="Genomic_DNA"/>
</dbReference>
<evidence type="ECO:0000313" key="5">
    <source>
        <dbReference type="EMBL" id="GGM68724.1"/>
    </source>
</evidence>
<comment type="caution">
    <text evidence="5">The sequence shown here is derived from an EMBL/GenBank/DDBJ whole genome shotgun (WGS) entry which is preliminary data.</text>
</comment>
<dbReference type="Gene3D" id="1.10.10.10">
    <property type="entry name" value="Winged helix-like DNA-binding domain superfamily/Winged helix DNA-binding domain"/>
    <property type="match status" value="1"/>
</dbReference>
<dbReference type="GO" id="GO:0043565">
    <property type="term" value="F:sequence-specific DNA binding"/>
    <property type="evidence" value="ECO:0007669"/>
    <property type="project" value="InterPro"/>
</dbReference>
<accession>A0AA37F9E5</accession>
<dbReference type="InterPro" id="IPR036388">
    <property type="entry name" value="WH-like_DNA-bd_sf"/>
</dbReference>
<dbReference type="PANTHER" id="PTHR30154">
    <property type="entry name" value="LEUCINE-RESPONSIVE REGULATORY PROTEIN"/>
    <property type="match status" value="1"/>
</dbReference>
<dbReference type="PROSITE" id="PS50956">
    <property type="entry name" value="HTH_ASNC_2"/>
    <property type="match status" value="1"/>
</dbReference>
<dbReference type="InterPro" id="IPR019887">
    <property type="entry name" value="Tscrpt_reg_AsnC/Lrp_C"/>
</dbReference>
<evidence type="ECO:0000259" key="4">
    <source>
        <dbReference type="PROSITE" id="PS50956"/>
    </source>
</evidence>
<dbReference type="GO" id="GO:0005829">
    <property type="term" value="C:cytosol"/>
    <property type="evidence" value="ECO:0007669"/>
    <property type="project" value="TreeGrafter"/>
</dbReference>
<dbReference type="RefSeq" id="WP_188679798.1">
    <property type="nucleotide sequence ID" value="NZ_BMNY01000001.1"/>
</dbReference>
<dbReference type="Pfam" id="PF01037">
    <property type="entry name" value="AsnC_trans_reg"/>
    <property type="match status" value="1"/>
</dbReference>
<dbReference type="Gene3D" id="3.30.70.920">
    <property type="match status" value="1"/>
</dbReference>
<keyword evidence="1" id="KW-0805">Transcription regulation</keyword>
<keyword evidence="3" id="KW-0804">Transcription</keyword>
<proteinExistence type="predicted"/>
<dbReference type="SUPFAM" id="SSF46785">
    <property type="entry name" value="Winged helix' DNA-binding domain"/>
    <property type="match status" value="1"/>
</dbReference>
<evidence type="ECO:0000313" key="6">
    <source>
        <dbReference type="Proteomes" id="UP000632195"/>
    </source>
</evidence>
<evidence type="ECO:0000256" key="2">
    <source>
        <dbReference type="ARBA" id="ARBA00023125"/>
    </source>
</evidence>
<keyword evidence="2" id="KW-0238">DNA-binding</keyword>
<dbReference type="AlphaFoldDB" id="A0AA37F9E5"/>
<sequence>MELDDKDWKILSYLSERGREKISDISNAIGIPRVTVYERMQNLVREGVIQRFTFIPNYKLIGLPVTAYIFVEFDPSEKVTQRELAKRVAQMPEVEEVHIVTGEWDLLLKVRAPSMEDIGNFVLDRLRETKGIAKTETITIFSTVKEWNPLRRVNRQGSQE</sequence>
<organism evidence="5 6">
    <name type="scientific">Thermogymnomonas acidicola</name>
    <dbReference type="NCBI Taxonomy" id="399579"/>
    <lineage>
        <taxon>Archaea</taxon>
        <taxon>Methanobacteriati</taxon>
        <taxon>Thermoplasmatota</taxon>
        <taxon>Thermoplasmata</taxon>
        <taxon>Thermoplasmatales</taxon>
        <taxon>Thermogymnomonas</taxon>
    </lineage>
</organism>
<keyword evidence="6" id="KW-1185">Reference proteome</keyword>
<protein>
    <submittedName>
        <fullName evidence="5">Transcriptional regulator</fullName>
    </submittedName>
</protein>
<dbReference type="InterPro" id="IPR036390">
    <property type="entry name" value="WH_DNA-bd_sf"/>
</dbReference>
<dbReference type="GO" id="GO:0043200">
    <property type="term" value="P:response to amino acid"/>
    <property type="evidence" value="ECO:0007669"/>
    <property type="project" value="TreeGrafter"/>
</dbReference>
<dbReference type="Pfam" id="PF13412">
    <property type="entry name" value="HTH_24"/>
    <property type="match status" value="1"/>
</dbReference>
<feature type="domain" description="HTH asnC-type" evidence="4">
    <location>
        <begin position="3"/>
        <end position="64"/>
    </location>
</feature>
<reference evidence="5" key="1">
    <citation type="journal article" date="2014" name="Int. J. Syst. Evol. Microbiol.">
        <title>Complete genome sequence of Corynebacterium casei LMG S-19264T (=DSM 44701T), isolated from a smear-ripened cheese.</title>
        <authorList>
            <consortium name="US DOE Joint Genome Institute (JGI-PGF)"/>
            <person name="Walter F."/>
            <person name="Albersmeier A."/>
            <person name="Kalinowski J."/>
            <person name="Ruckert C."/>
        </authorList>
    </citation>
    <scope>NUCLEOTIDE SEQUENCE</scope>
    <source>
        <strain evidence="5">JCM 13583</strain>
    </source>
</reference>
<evidence type="ECO:0000256" key="1">
    <source>
        <dbReference type="ARBA" id="ARBA00023015"/>
    </source>
</evidence>
<name>A0AA37F9E5_9ARCH</name>
<reference evidence="5" key="2">
    <citation type="submission" date="2022-09" db="EMBL/GenBank/DDBJ databases">
        <authorList>
            <person name="Sun Q."/>
            <person name="Ohkuma M."/>
        </authorList>
    </citation>
    <scope>NUCLEOTIDE SEQUENCE</scope>
    <source>
        <strain evidence="5">JCM 13583</strain>
    </source>
</reference>
<dbReference type="PANTHER" id="PTHR30154:SF34">
    <property type="entry name" value="TRANSCRIPTIONAL REGULATOR AZLB"/>
    <property type="match status" value="1"/>
</dbReference>
<gene>
    <name evidence="5" type="ORF">GCM10007108_03570</name>
</gene>
<dbReference type="InterPro" id="IPR011008">
    <property type="entry name" value="Dimeric_a/b-barrel"/>
</dbReference>